<dbReference type="EMBL" id="JAINZZ010000001">
    <property type="protein sequence ID" value="MBY8876352.1"/>
    <property type="molecule type" value="Genomic_DNA"/>
</dbReference>
<dbReference type="Proteomes" id="UP000778578">
    <property type="component" value="Unassembled WGS sequence"/>
</dbReference>
<evidence type="ECO:0000256" key="5">
    <source>
        <dbReference type="SAM" id="MobiDB-lite"/>
    </source>
</evidence>
<evidence type="ECO:0000256" key="4">
    <source>
        <dbReference type="ARBA" id="ARBA00022840"/>
    </source>
</evidence>
<feature type="domain" description="ABC transporter" evidence="6">
    <location>
        <begin position="38"/>
        <end position="264"/>
    </location>
</feature>
<dbReference type="PROSITE" id="PS00211">
    <property type="entry name" value="ABC_TRANSPORTER_1"/>
    <property type="match status" value="1"/>
</dbReference>
<dbReference type="Pfam" id="PF00005">
    <property type="entry name" value="ABC_tran"/>
    <property type="match status" value="1"/>
</dbReference>
<dbReference type="InterPro" id="IPR017871">
    <property type="entry name" value="ABC_transporter-like_CS"/>
</dbReference>
<dbReference type="GO" id="GO:0005524">
    <property type="term" value="F:ATP binding"/>
    <property type="evidence" value="ECO:0007669"/>
    <property type="project" value="UniProtKB-KW"/>
</dbReference>
<dbReference type="SMART" id="SM00382">
    <property type="entry name" value="AAA"/>
    <property type="match status" value="1"/>
</dbReference>
<dbReference type="Gene3D" id="3.40.50.300">
    <property type="entry name" value="P-loop containing nucleotide triphosphate hydrolases"/>
    <property type="match status" value="1"/>
</dbReference>
<name>A0ABS7PZP0_9ACTN</name>
<evidence type="ECO:0000256" key="3">
    <source>
        <dbReference type="ARBA" id="ARBA00022741"/>
    </source>
</evidence>
<dbReference type="InterPro" id="IPR027417">
    <property type="entry name" value="P-loop_NTPase"/>
</dbReference>
<protein>
    <submittedName>
        <fullName evidence="7">ABC transporter ATP-binding protein</fullName>
    </submittedName>
</protein>
<evidence type="ECO:0000259" key="6">
    <source>
        <dbReference type="PROSITE" id="PS50893"/>
    </source>
</evidence>
<evidence type="ECO:0000256" key="2">
    <source>
        <dbReference type="ARBA" id="ARBA00022448"/>
    </source>
</evidence>
<accession>A0ABS7PZP0</accession>
<evidence type="ECO:0000256" key="1">
    <source>
        <dbReference type="ARBA" id="ARBA00005417"/>
    </source>
</evidence>
<comment type="caution">
    <text evidence="7">The sequence shown here is derived from an EMBL/GenBank/DDBJ whole genome shotgun (WGS) entry which is preliminary data.</text>
</comment>
<keyword evidence="3" id="KW-0547">Nucleotide-binding</keyword>
<feature type="region of interest" description="Disordered" evidence="5">
    <location>
        <begin position="1"/>
        <end position="31"/>
    </location>
</feature>
<dbReference type="PANTHER" id="PTHR43335:SF4">
    <property type="entry name" value="ABC TRANSPORTER, ATP-BINDING PROTEIN"/>
    <property type="match status" value="1"/>
</dbReference>
<dbReference type="PROSITE" id="PS50893">
    <property type="entry name" value="ABC_TRANSPORTER_2"/>
    <property type="match status" value="1"/>
</dbReference>
<keyword evidence="2" id="KW-0813">Transport</keyword>
<evidence type="ECO:0000313" key="8">
    <source>
        <dbReference type="Proteomes" id="UP000778578"/>
    </source>
</evidence>
<sequence>MDESRPIGSPITCRKDASNVGRDGVGRRRGRKAPVETIRCAGLSKSYGGAAAVDGLDLAVGEAQVYGFLGPNGSGKTTTMRMLLGLVRPTSGRAWLNGRALPDPDGLARVGAMIEEPAFHPWMTGRRNLEVLALHGPPLPHTDAVAGALENAGLTSVADRKVKTYSQGMRQRLGLALALMRDPSVVLLDEPMNGMDPAAVREFRATMRSLADRGTTVFLSSHQLTEVEQLCDRVAVVASGRVVAEGRPRDMTAAVVRVVLAPADRTEARTLLAARFPVRDKGPDALLVGAGDGRAVNELLGRAGVWAHQIRVERSDLEDAFLDLTTSDGEVAGDATAPR</sequence>
<comment type="similarity">
    <text evidence="1">Belongs to the ABC transporter superfamily.</text>
</comment>
<organism evidence="7 8">
    <name type="scientific">Actinacidiphila acidipaludis</name>
    <dbReference type="NCBI Taxonomy" id="2873382"/>
    <lineage>
        <taxon>Bacteria</taxon>
        <taxon>Bacillati</taxon>
        <taxon>Actinomycetota</taxon>
        <taxon>Actinomycetes</taxon>
        <taxon>Kitasatosporales</taxon>
        <taxon>Streptomycetaceae</taxon>
        <taxon>Actinacidiphila</taxon>
    </lineage>
</organism>
<evidence type="ECO:0000313" key="7">
    <source>
        <dbReference type="EMBL" id="MBY8876352.1"/>
    </source>
</evidence>
<dbReference type="SUPFAM" id="SSF52540">
    <property type="entry name" value="P-loop containing nucleoside triphosphate hydrolases"/>
    <property type="match status" value="1"/>
</dbReference>
<dbReference type="InterPro" id="IPR003593">
    <property type="entry name" value="AAA+_ATPase"/>
</dbReference>
<keyword evidence="8" id="KW-1185">Reference proteome</keyword>
<dbReference type="InterPro" id="IPR003439">
    <property type="entry name" value="ABC_transporter-like_ATP-bd"/>
</dbReference>
<gene>
    <name evidence="7" type="ORF">K7862_01690</name>
</gene>
<proteinExistence type="inferred from homology"/>
<keyword evidence="4 7" id="KW-0067">ATP-binding</keyword>
<reference evidence="7 8" key="1">
    <citation type="submission" date="2021-08" db="EMBL/GenBank/DDBJ databases">
        <title>WGS of actinomycetes from Thailand.</title>
        <authorList>
            <person name="Thawai C."/>
        </authorList>
    </citation>
    <scope>NUCLEOTIDE SEQUENCE [LARGE SCALE GENOMIC DNA]</scope>
    <source>
        <strain evidence="7 8">PLK6-54</strain>
    </source>
</reference>
<dbReference type="PANTHER" id="PTHR43335">
    <property type="entry name" value="ABC TRANSPORTER, ATP-BINDING PROTEIN"/>
    <property type="match status" value="1"/>
</dbReference>